<dbReference type="STRING" id="1684307.A0A316UBM4"/>
<dbReference type="Gene3D" id="3.90.180.10">
    <property type="entry name" value="Medium-chain alcohol dehydrogenases, catalytic domain"/>
    <property type="match status" value="1"/>
</dbReference>
<dbReference type="InterPro" id="IPR036291">
    <property type="entry name" value="NAD(P)-bd_dom_sf"/>
</dbReference>
<evidence type="ECO:0000256" key="2">
    <source>
        <dbReference type="ARBA" id="ARBA00023002"/>
    </source>
</evidence>
<dbReference type="Gene3D" id="3.40.50.720">
    <property type="entry name" value="NAD(P)-binding Rossmann-like Domain"/>
    <property type="match status" value="1"/>
</dbReference>
<dbReference type="InterPro" id="IPR011032">
    <property type="entry name" value="GroES-like_sf"/>
</dbReference>
<dbReference type="SUPFAM" id="SSF51735">
    <property type="entry name" value="NAD(P)-binding Rossmann-fold domains"/>
    <property type="match status" value="1"/>
</dbReference>
<dbReference type="PANTHER" id="PTHR48106">
    <property type="entry name" value="QUINONE OXIDOREDUCTASE PIG3-RELATED"/>
    <property type="match status" value="1"/>
</dbReference>
<keyword evidence="2" id="KW-0560">Oxidoreductase</keyword>
<feature type="domain" description="Enoyl reductase (ER)" evidence="3">
    <location>
        <begin position="75"/>
        <end position="398"/>
    </location>
</feature>
<keyword evidence="5" id="KW-1185">Reference proteome</keyword>
<dbReference type="EMBL" id="KZ819323">
    <property type="protein sequence ID" value="PWN22562.1"/>
    <property type="molecule type" value="Genomic_DNA"/>
</dbReference>
<dbReference type="SMART" id="SM00829">
    <property type="entry name" value="PKS_ER"/>
    <property type="match status" value="1"/>
</dbReference>
<dbReference type="GO" id="GO:0070402">
    <property type="term" value="F:NADPH binding"/>
    <property type="evidence" value="ECO:0007669"/>
    <property type="project" value="TreeGrafter"/>
</dbReference>
<dbReference type="GO" id="GO:0016651">
    <property type="term" value="F:oxidoreductase activity, acting on NAD(P)H"/>
    <property type="evidence" value="ECO:0007669"/>
    <property type="project" value="TreeGrafter"/>
</dbReference>
<protein>
    <submittedName>
        <fullName evidence="4">Quinone oxidoreductase putative</fullName>
    </submittedName>
</protein>
<evidence type="ECO:0000256" key="1">
    <source>
        <dbReference type="ARBA" id="ARBA00022857"/>
    </source>
</evidence>
<dbReference type="Proteomes" id="UP000245942">
    <property type="component" value="Unassembled WGS sequence"/>
</dbReference>
<dbReference type="InterPro" id="IPR014189">
    <property type="entry name" value="Quinone_OxRdtase_PIG3"/>
</dbReference>
<dbReference type="SUPFAM" id="SSF50129">
    <property type="entry name" value="GroES-like"/>
    <property type="match status" value="1"/>
</dbReference>
<evidence type="ECO:0000313" key="4">
    <source>
        <dbReference type="EMBL" id="PWN22562.1"/>
    </source>
</evidence>
<dbReference type="NCBIfam" id="TIGR02824">
    <property type="entry name" value="quinone_pig3"/>
    <property type="match status" value="1"/>
</dbReference>
<name>A0A316UBM4_9BASI</name>
<dbReference type="AlphaFoldDB" id="A0A316UBM4"/>
<dbReference type="CDD" id="cd05276">
    <property type="entry name" value="p53_inducible_oxidoreductase"/>
    <property type="match status" value="1"/>
</dbReference>
<dbReference type="InterPro" id="IPR020843">
    <property type="entry name" value="ER"/>
</dbReference>
<dbReference type="Pfam" id="PF08240">
    <property type="entry name" value="ADH_N"/>
    <property type="match status" value="1"/>
</dbReference>
<evidence type="ECO:0000313" key="5">
    <source>
        <dbReference type="Proteomes" id="UP000245942"/>
    </source>
</evidence>
<sequence>MSHLLRPSTSFSSSLLCRSLVAPTRSLARPAIVSTRLPAVPAPSPHALFSSTTRNMAPSSLPSSMKAILVKGGKGDSSALYFDDHELPTPGQDDVLVKVKAFGLNRMDIMQREGKYPLPPSAPKDIMGVEFSGTVVGETQGTDWKEGDEVFGLATGGAYAEYIKVPSKMILKKDAALSWEQAASIPEAFLTAFQALRFISDMKSGEDVLIHAGASGVGLAAIQLAKAFGAKSIYITAGSDEKIKFCEGLGATKGFNYKTQDWGTELANATDKQGVDVIMDFIGAPYYESNIASLKRDGRLVFLAFMGGSKTSVDLAQLLFKRLHLEGTTLRSRSLEYQSSLVQAFVKSGALQKLVDGVGKEEAEGQHRIQIHKVFDWEQIKEAHQEMEANKNTGKIVMRIS</sequence>
<dbReference type="RefSeq" id="XP_025349722.1">
    <property type="nucleotide sequence ID" value="XM_025492023.1"/>
</dbReference>
<dbReference type="GeneID" id="37013757"/>
<evidence type="ECO:0000259" key="3">
    <source>
        <dbReference type="SMART" id="SM00829"/>
    </source>
</evidence>
<dbReference type="PANTHER" id="PTHR48106:SF18">
    <property type="entry name" value="QUINONE OXIDOREDUCTASE PIG3"/>
    <property type="match status" value="1"/>
</dbReference>
<proteinExistence type="predicted"/>
<dbReference type="OrthoDB" id="203908at2759"/>
<keyword evidence="1" id="KW-0521">NADP</keyword>
<dbReference type="InterPro" id="IPR013149">
    <property type="entry name" value="ADH-like_C"/>
</dbReference>
<accession>A0A316UBM4</accession>
<dbReference type="Pfam" id="PF00107">
    <property type="entry name" value="ADH_zinc_N"/>
    <property type="match status" value="1"/>
</dbReference>
<reference evidence="4 5" key="1">
    <citation type="journal article" date="2018" name="Mol. Biol. Evol.">
        <title>Broad Genomic Sampling Reveals a Smut Pathogenic Ancestry of the Fungal Clade Ustilaginomycotina.</title>
        <authorList>
            <person name="Kijpornyongpan T."/>
            <person name="Mondo S.J."/>
            <person name="Barry K."/>
            <person name="Sandor L."/>
            <person name="Lee J."/>
            <person name="Lipzen A."/>
            <person name="Pangilinan J."/>
            <person name="LaButti K."/>
            <person name="Hainaut M."/>
            <person name="Henrissat B."/>
            <person name="Grigoriev I.V."/>
            <person name="Spatafora J.W."/>
            <person name="Aime M.C."/>
        </authorList>
    </citation>
    <scope>NUCLEOTIDE SEQUENCE [LARGE SCALE GENOMIC DNA]</scope>
    <source>
        <strain evidence="4 5">MCA 4718</strain>
    </source>
</reference>
<organism evidence="4 5">
    <name type="scientific">Pseudomicrostroma glucosiphilum</name>
    <dbReference type="NCBI Taxonomy" id="1684307"/>
    <lineage>
        <taxon>Eukaryota</taxon>
        <taxon>Fungi</taxon>
        <taxon>Dikarya</taxon>
        <taxon>Basidiomycota</taxon>
        <taxon>Ustilaginomycotina</taxon>
        <taxon>Exobasidiomycetes</taxon>
        <taxon>Microstromatales</taxon>
        <taxon>Microstromatales incertae sedis</taxon>
        <taxon>Pseudomicrostroma</taxon>
    </lineage>
</organism>
<gene>
    <name evidence="4" type="ORF">BCV69DRAFT_281537</name>
</gene>
<dbReference type="InterPro" id="IPR013154">
    <property type="entry name" value="ADH-like_N"/>
</dbReference>